<reference evidence="13" key="1">
    <citation type="journal article" date="2017" name="Nature">
        <title>The genome of Chenopodium quinoa.</title>
        <authorList>
            <person name="Jarvis D.E."/>
            <person name="Ho Y.S."/>
            <person name="Lightfoot D.J."/>
            <person name="Schmoeckel S.M."/>
            <person name="Li B."/>
            <person name="Borm T.J.A."/>
            <person name="Ohyanagi H."/>
            <person name="Mineta K."/>
            <person name="Michell C.T."/>
            <person name="Saber N."/>
            <person name="Kharbatia N.M."/>
            <person name="Rupper R.R."/>
            <person name="Sharp A.R."/>
            <person name="Dally N."/>
            <person name="Boughton B.A."/>
            <person name="Woo Y.H."/>
            <person name="Gao G."/>
            <person name="Schijlen E.G.W.M."/>
            <person name="Guo X."/>
            <person name="Momin A.A."/>
            <person name="Negrao S."/>
            <person name="Al-Babili S."/>
            <person name="Gehring C."/>
            <person name="Roessner U."/>
            <person name="Jung C."/>
            <person name="Murphy K."/>
            <person name="Arold S.T."/>
            <person name="Gojobori T."/>
            <person name="van der Linden C.G."/>
            <person name="van Loo E.N."/>
            <person name="Jellen E.N."/>
            <person name="Maughan P.J."/>
            <person name="Tester M."/>
        </authorList>
    </citation>
    <scope>NUCLEOTIDE SEQUENCE [LARGE SCALE GENOMIC DNA]</scope>
    <source>
        <strain evidence="13">cv. PI 614886</strain>
    </source>
</reference>
<protein>
    <recommendedName>
        <fullName evidence="15">Lipoxygenase</fullName>
    </recommendedName>
</protein>
<dbReference type="GO" id="GO:0016702">
    <property type="term" value="F:oxidoreductase activity, acting on single donors with incorporation of molecular oxygen, incorporation of two atoms of oxygen"/>
    <property type="evidence" value="ECO:0007669"/>
    <property type="project" value="InterPro"/>
</dbReference>
<dbReference type="GO" id="GO:0006633">
    <property type="term" value="P:fatty acid biosynthetic process"/>
    <property type="evidence" value="ECO:0007669"/>
    <property type="project" value="UniProtKB-KW"/>
</dbReference>
<dbReference type="Gramene" id="AUR62002815-RA">
    <property type="protein sequence ID" value="AUR62002815-RA:cds"/>
    <property type="gene ID" value="AUR62002815"/>
</dbReference>
<dbReference type="InterPro" id="IPR001246">
    <property type="entry name" value="LipOase_plant"/>
</dbReference>
<dbReference type="InterPro" id="IPR000907">
    <property type="entry name" value="LipOase"/>
</dbReference>
<dbReference type="InterPro" id="IPR036226">
    <property type="entry name" value="LipOase_C_sf"/>
</dbReference>
<dbReference type="Pfam" id="PF01477">
    <property type="entry name" value="PLAT"/>
    <property type="match status" value="1"/>
</dbReference>
<evidence type="ECO:0000256" key="8">
    <source>
        <dbReference type="ARBA" id="ARBA00023098"/>
    </source>
</evidence>
<keyword evidence="6" id="KW-0223">Dioxygenase</keyword>
<evidence type="ECO:0000313" key="13">
    <source>
        <dbReference type="EnsemblPlants" id="AUR62002815-RA:cds"/>
    </source>
</evidence>
<evidence type="ECO:0000256" key="2">
    <source>
        <dbReference type="ARBA" id="ARBA00022516"/>
    </source>
</evidence>
<dbReference type="AlphaFoldDB" id="A0A803KUV7"/>
<organism evidence="13 14">
    <name type="scientific">Chenopodium quinoa</name>
    <name type="common">Quinoa</name>
    <dbReference type="NCBI Taxonomy" id="63459"/>
    <lineage>
        <taxon>Eukaryota</taxon>
        <taxon>Viridiplantae</taxon>
        <taxon>Streptophyta</taxon>
        <taxon>Embryophyta</taxon>
        <taxon>Tracheophyta</taxon>
        <taxon>Spermatophyta</taxon>
        <taxon>Magnoliopsida</taxon>
        <taxon>eudicotyledons</taxon>
        <taxon>Gunneridae</taxon>
        <taxon>Pentapetalae</taxon>
        <taxon>Caryophyllales</taxon>
        <taxon>Chenopodiaceae</taxon>
        <taxon>Chenopodioideae</taxon>
        <taxon>Atripliceae</taxon>
        <taxon>Chenopodium</taxon>
    </lineage>
</organism>
<dbReference type="GO" id="GO:0046872">
    <property type="term" value="F:metal ion binding"/>
    <property type="evidence" value="ECO:0007669"/>
    <property type="project" value="UniProtKB-KW"/>
</dbReference>
<keyword evidence="5" id="KW-0276">Fatty acid metabolism</keyword>
<dbReference type="PROSITE" id="PS51393">
    <property type="entry name" value="LIPOXYGENASE_3"/>
    <property type="match status" value="1"/>
</dbReference>
<proteinExistence type="inferred from homology"/>
<feature type="domain" description="PLAT" evidence="11">
    <location>
        <begin position="1"/>
        <end position="87"/>
    </location>
</feature>
<dbReference type="Gene3D" id="4.10.372.10">
    <property type="entry name" value="Lipoxygenase-1, Domain 3"/>
    <property type="match status" value="1"/>
</dbReference>
<keyword evidence="4" id="KW-0925">Oxylipin biosynthesis</keyword>
<evidence type="ECO:0000256" key="1">
    <source>
        <dbReference type="ARBA" id="ARBA00009419"/>
    </source>
</evidence>
<accession>A0A803KUV7</accession>
<evidence type="ECO:0008006" key="15">
    <source>
        <dbReference type="Google" id="ProtNLM"/>
    </source>
</evidence>
<sequence>MLTDNDGKELGEYAYHIKISNEAEFNANFNIPEDFGEVGAISITNEQKTEVFIKNIVLDLRSGKSEFTCNSWVASKNDDPQPRVFFSNKSYLPSQTPKGLVKLRKDDLLQLRGYGEEQEERKSFQRIYDYDTYDDLGDPEKSLKLLRPVLGGNEHPYPRRCRTGREKITIEGQTFETRLDKGSPYVPINENFSKSKEAQFKFKTIYSMLHAVIPTIKEKVFATPNSRFPFFTSIDLLYNEGINLPVNNEYLGDGSTALEWLHRIIKATGDLKYKILRFELPETFKRNRFSWLSDEEFGRQTLAGMNPLSIKRVTNWPIMSNLDPKIYGNPESALTTALVDTQINIMTVEEAIKEKRLFIIDYHDALLPFVNKVRKLENTTLYGSRTLFFLDDEQQTLKPLAIELTRPPNDLKPQWKEVYTPGTCATSEWLWKLAKVHALANDTGYHQLISH</sequence>
<dbReference type="PROSITE" id="PS50095">
    <property type="entry name" value="PLAT"/>
    <property type="match status" value="1"/>
</dbReference>
<dbReference type="Proteomes" id="UP000596660">
    <property type="component" value="Unplaced"/>
</dbReference>
<comment type="caution">
    <text evidence="10">Lacks conserved residue(s) required for the propagation of feature annotation.</text>
</comment>
<evidence type="ECO:0000256" key="10">
    <source>
        <dbReference type="PROSITE-ProRule" id="PRU00152"/>
    </source>
</evidence>
<evidence type="ECO:0000256" key="6">
    <source>
        <dbReference type="ARBA" id="ARBA00022964"/>
    </source>
</evidence>
<dbReference type="EnsemblPlants" id="AUR62002815-RA">
    <property type="protein sequence ID" value="AUR62002815-RA:cds"/>
    <property type="gene ID" value="AUR62002815"/>
</dbReference>
<name>A0A803KUV7_CHEQI</name>
<dbReference type="Pfam" id="PF00305">
    <property type="entry name" value="Lipoxygenase"/>
    <property type="match status" value="1"/>
</dbReference>
<evidence type="ECO:0000256" key="7">
    <source>
        <dbReference type="ARBA" id="ARBA00023002"/>
    </source>
</evidence>
<dbReference type="GO" id="GO:0031408">
    <property type="term" value="P:oxylipin biosynthetic process"/>
    <property type="evidence" value="ECO:0007669"/>
    <property type="project" value="UniProtKB-KW"/>
</dbReference>
<keyword evidence="7" id="KW-0560">Oxidoreductase</keyword>
<evidence type="ECO:0000259" key="11">
    <source>
        <dbReference type="PROSITE" id="PS50095"/>
    </source>
</evidence>
<evidence type="ECO:0000259" key="12">
    <source>
        <dbReference type="PROSITE" id="PS51393"/>
    </source>
</evidence>
<dbReference type="Gene3D" id="2.60.60.20">
    <property type="entry name" value="PLAT/LH2 domain"/>
    <property type="match status" value="1"/>
</dbReference>
<evidence type="ECO:0000256" key="3">
    <source>
        <dbReference type="ARBA" id="ARBA00022723"/>
    </source>
</evidence>
<evidence type="ECO:0000256" key="9">
    <source>
        <dbReference type="ARBA" id="ARBA00023160"/>
    </source>
</evidence>
<evidence type="ECO:0000313" key="14">
    <source>
        <dbReference type="Proteomes" id="UP000596660"/>
    </source>
</evidence>
<dbReference type="Gene3D" id="3.10.450.60">
    <property type="match status" value="1"/>
</dbReference>
<keyword evidence="9" id="KW-0275">Fatty acid biosynthesis</keyword>
<keyword evidence="8" id="KW-0443">Lipid metabolism</keyword>
<dbReference type="PANTHER" id="PTHR11771">
    <property type="entry name" value="LIPOXYGENASE"/>
    <property type="match status" value="1"/>
</dbReference>
<dbReference type="InterPro" id="IPR001024">
    <property type="entry name" value="PLAT/LH2_dom"/>
</dbReference>
<feature type="domain" description="Lipoxygenase" evidence="12">
    <location>
        <begin position="90"/>
        <end position="451"/>
    </location>
</feature>
<dbReference type="SMART" id="SM00308">
    <property type="entry name" value="LH2"/>
    <property type="match status" value="1"/>
</dbReference>
<reference evidence="13" key="2">
    <citation type="submission" date="2021-03" db="UniProtKB">
        <authorList>
            <consortium name="EnsemblPlants"/>
        </authorList>
    </citation>
    <scope>IDENTIFICATION</scope>
</reference>
<dbReference type="Gene3D" id="4.10.375.10">
    <property type="entry name" value="Lipoxygenase-1, Domain 2"/>
    <property type="match status" value="1"/>
</dbReference>
<dbReference type="InterPro" id="IPR036392">
    <property type="entry name" value="PLAT/LH2_dom_sf"/>
</dbReference>
<keyword evidence="2" id="KW-0444">Lipid biosynthesis</keyword>
<dbReference type="PRINTS" id="PR00468">
    <property type="entry name" value="PLTLPOXGNASE"/>
</dbReference>
<evidence type="ECO:0000256" key="5">
    <source>
        <dbReference type="ARBA" id="ARBA00022832"/>
    </source>
</evidence>
<keyword evidence="14" id="KW-1185">Reference proteome</keyword>
<evidence type="ECO:0000256" key="4">
    <source>
        <dbReference type="ARBA" id="ARBA00022767"/>
    </source>
</evidence>
<keyword evidence="3" id="KW-0479">Metal-binding</keyword>
<dbReference type="GO" id="GO:0034440">
    <property type="term" value="P:lipid oxidation"/>
    <property type="evidence" value="ECO:0007669"/>
    <property type="project" value="InterPro"/>
</dbReference>
<dbReference type="SUPFAM" id="SSF49723">
    <property type="entry name" value="Lipase/lipooxygenase domain (PLAT/LH2 domain)"/>
    <property type="match status" value="1"/>
</dbReference>
<dbReference type="InterPro" id="IPR013819">
    <property type="entry name" value="LipOase_C"/>
</dbReference>
<dbReference type="SUPFAM" id="SSF48484">
    <property type="entry name" value="Lipoxigenase"/>
    <property type="match status" value="1"/>
</dbReference>
<dbReference type="OMA" id="TMQVQGI"/>
<comment type="similarity">
    <text evidence="1">Belongs to the lipoxygenase family.</text>
</comment>
<dbReference type="InterPro" id="IPR027433">
    <property type="entry name" value="Lipoxygenase_dom_3"/>
</dbReference>